<reference evidence="1 2" key="1">
    <citation type="submission" date="2020-04" db="EMBL/GenBank/DDBJ databases">
        <authorList>
            <person name="De Canck E."/>
        </authorList>
    </citation>
    <scope>NUCLEOTIDE SEQUENCE [LARGE SCALE GENOMIC DNA]</scope>
    <source>
        <strain evidence="1 2">LMG 29542</strain>
    </source>
</reference>
<gene>
    <name evidence="1" type="ORF">LMG29542_07985</name>
</gene>
<accession>A0A6J5FAW9</accession>
<sequence length="90" mass="10362">MPVLLEHAGPVMCAGACLHPDEARWQLRDQCHQLIARYTRLDQHRFTCFIYTMNGENILGKIDSDSDNRHGLPLSLVLMNVRNLIMARRC</sequence>
<name>A0A6J5FAW9_9BURK</name>
<dbReference type="Proteomes" id="UP000494363">
    <property type="component" value="Unassembled WGS sequence"/>
</dbReference>
<keyword evidence="2" id="KW-1185">Reference proteome</keyword>
<evidence type="ECO:0000313" key="2">
    <source>
        <dbReference type="Proteomes" id="UP000494363"/>
    </source>
</evidence>
<protein>
    <submittedName>
        <fullName evidence="1">Uncharacterized protein</fullName>
    </submittedName>
</protein>
<dbReference type="AlphaFoldDB" id="A0A6J5FAW9"/>
<proteinExistence type="predicted"/>
<dbReference type="EMBL" id="CADIKH010000138">
    <property type="protein sequence ID" value="CAB3774607.1"/>
    <property type="molecule type" value="Genomic_DNA"/>
</dbReference>
<evidence type="ECO:0000313" key="1">
    <source>
        <dbReference type="EMBL" id="CAB3774607.1"/>
    </source>
</evidence>
<organism evidence="1 2">
    <name type="scientific">Paraburkholderia humisilvae</name>
    <dbReference type="NCBI Taxonomy" id="627669"/>
    <lineage>
        <taxon>Bacteria</taxon>
        <taxon>Pseudomonadati</taxon>
        <taxon>Pseudomonadota</taxon>
        <taxon>Betaproteobacteria</taxon>
        <taxon>Burkholderiales</taxon>
        <taxon>Burkholderiaceae</taxon>
        <taxon>Paraburkholderia</taxon>
    </lineage>
</organism>